<dbReference type="Proteomes" id="UP000053557">
    <property type="component" value="Unassembled WGS sequence"/>
</dbReference>
<accession>A0A101XSH6</accession>
<gene>
    <name evidence="2" type="ORF">ATW55_07825</name>
</gene>
<dbReference type="AlphaFoldDB" id="A0A101XSH6"/>
<keyword evidence="3" id="KW-1185">Reference proteome</keyword>
<sequence length="478" mass="52571">MSEEERTRKIVLKVDQQVFTDVVHGDESIEEYSAPTEVVTFEQRGDSFFLEGNILFSAFLREPEELSASVEASSIKHMRHRMAFDLRVPVSGQSQTMLSVSVEMPEAELSVLGPGWVHVKGLLEIAGLDDCQGYVAHCGAQEILVPPRADVLAGDGEALSEFEFSQNTPPSKPLESNGAVPEQAPEDAVLLRSDEEPLKPYEMKDLSGLAYQAWTEQTHGLSSQLQASGEQGDETNGQSESLSELGWKTHLVEADRALFGTAAESAVEEQTRLEPTANKEESAEVAMRKEEQNERALAEPVDSRDETDELQTFHFESSDISTKQSINKESSPVSERSAIDQSLFGSGGVSEAIVETHLSPFESNNVKPIDPVFPIAEEHMERTEKKYAVSDGDGGPQMSYTAVPETRVEMSAAEWFWKTLNIPAGESVYKMTFRIVRGKETLEEIAASYNLTVTQLLHANASLEQPIADGALLYIPLS</sequence>
<reference evidence="2 3" key="1">
    <citation type="submission" date="2015-12" db="EMBL/GenBank/DDBJ databases">
        <title>Draft genome sequence of Acidibacillus ferrooxidans ITV001, isolated from a chalcopyrite acid mine drainage site in Brazil.</title>
        <authorList>
            <person name="Dall'Agnol H."/>
            <person name="Nancucheo I."/>
            <person name="Johnson B."/>
            <person name="Oliveira R."/>
            <person name="Leite L."/>
            <person name="Pylro V."/>
            <person name="Nunes G.L."/>
            <person name="Tzotzos G."/>
            <person name="Fernandes G.R."/>
            <person name="Dutra J."/>
            <person name="Orellana S.C."/>
            <person name="Oliveira G."/>
        </authorList>
    </citation>
    <scope>NUCLEOTIDE SEQUENCE [LARGE SCALE GENOMIC DNA]</scope>
    <source>
        <strain evidence="3">ITV01</strain>
    </source>
</reference>
<evidence type="ECO:0000313" key="2">
    <source>
        <dbReference type="EMBL" id="KUO96722.1"/>
    </source>
</evidence>
<organism evidence="2 3">
    <name type="scientific">Ferroacidibacillus organovorans</name>
    <dbReference type="NCBI Taxonomy" id="1765683"/>
    <lineage>
        <taxon>Bacteria</taxon>
        <taxon>Bacillati</taxon>
        <taxon>Bacillota</taxon>
        <taxon>Bacilli</taxon>
        <taxon>Bacillales</taxon>
        <taxon>Alicyclobacillaceae</taxon>
        <taxon>Ferroacidibacillus</taxon>
    </lineage>
</organism>
<dbReference type="EMBL" id="LPVJ01000009">
    <property type="protein sequence ID" value="KUO96722.1"/>
    <property type="molecule type" value="Genomic_DNA"/>
</dbReference>
<dbReference type="RefSeq" id="WP_067712416.1">
    <property type="nucleotide sequence ID" value="NZ_LPVJ01000009.1"/>
</dbReference>
<feature type="region of interest" description="Disordered" evidence="1">
    <location>
        <begin position="265"/>
        <end position="334"/>
    </location>
</feature>
<comment type="caution">
    <text evidence="2">The sequence shown here is derived from an EMBL/GenBank/DDBJ whole genome shotgun (WGS) entry which is preliminary data.</text>
</comment>
<proteinExistence type="predicted"/>
<evidence type="ECO:0000313" key="3">
    <source>
        <dbReference type="Proteomes" id="UP000053557"/>
    </source>
</evidence>
<dbReference type="CDD" id="cd00118">
    <property type="entry name" value="LysM"/>
    <property type="match status" value="1"/>
</dbReference>
<evidence type="ECO:0000256" key="1">
    <source>
        <dbReference type="SAM" id="MobiDB-lite"/>
    </source>
</evidence>
<evidence type="ECO:0008006" key="4">
    <source>
        <dbReference type="Google" id="ProtNLM"/>
    </source>
</evidence>
<dbReference type="SUPFAM" id="SSF54106">
    <property type="entry name" value="LysM domain"/>
    <property type="match status" value="1"/>
</dbReference>
<dbReference type="InterPro" id="IPR036779">
    <property type="entry name" value="LysM_dom_sf"/>
</dbReference>
<dbReference type="OrthoDB" id="2370698at2"/>
<protein>
    <recommendedName>
        <fullName evidence="4">LysM domain-containing protein</fullName>
    </recommendedName>
</protein>
<feature type="compositionally biased region" description="Polar residues" evidence="1">
    <location>
        <begin position="314"/>
        <end position="334"/>
    </location>
</feature>
<feature type="compositionally biased region" description="Basic and acidic residues" evidence="1">
    <location>
        <begin position="269"/>
        <end position="304"/>
    </location>
</feature>
<dbReference type="InterPro" id="IPR018392">
    <property type="entry name" value="LysM"/>
</dbReference>
<feature type="region of interest" description="Disordered" evidence="1">
    <location>
        <begin position="221"/>
        <end position="242"/>
    </location>
</feature>
<feature type="region of interest" description="Disordered" evidence="1">
    <location>
        <begin position="163"/>
        <end position="184"/>
    </location>
</feature>
<name>A0A101XSH6_9BACL</name>